<dbReference type="STRING" id="230819.A0A5C3KDN5"/>
<reference evidence="2 3" key="1">
    <citation type="journal article" date="2019" name="Nat. Ecol. Evol.">
        <title>Megaphylogeny resolves global patterns of mushroom evolution.</title>
        <authorList>
            <person name="Varga T."/>
            <person name="Krizsan K."/>
            <person name="Foldi C."/>
            <person name="Dima B."/>
            <person name="Sanchez-Garcia M."/>
            <person name="Sanchez-Ramirez S."/>
            <person name="Szollosi G.J."/>
            <person name="Szarkandi J.G."/>
            <person name="Papp V."/>
            <person name="Albert L."/>
            <person name="Andreopoulos W."/>
            <person name="Angelini C."/>
            <person name="Antonin V."/>
            <person name="Barry K.W."/>
            <person name="Bougher N.L."/>
            <person name="Buchanan P."/>
            <person name="Buyck B."/>
            <person name="Bense V."/>
            <person name="Catcheside P."/>
            <person name="Chovatia M."/>
            <person name="Cooper J."/>
            <person name="Damon W."/>
            <person name="Desjardin D."/>
            <person name="Finy P."/>
            <person name="Geml J."/>
            <person name="Haridas S."/>
            <person name="Hughes K."/>
            <person name="Justo A."/>
            <person name="Karasinski D."/>
            <person name="Kautmanova I."/>
            <person name="Kiss B."/>
            <person name="Kocsube S."/>
            <person name="Kotiranta H."/>
            <person name="LaButti K.M."/>
            <person name="Lechner B.E."/>
            <person name="Liimatainen K."/>
            <person name="Lipzen A."/>
            <person name="Lukacs Z."/>
            <person name="Mihaltcheva S."/>
            <person name="Morgado L.N."/>
            <person name="Niskanen T."/>
            <person name="Noordeloos M.E."/>
            <person name="Ohm R.A."/>
            <person name="Ortiz-Santana B."/>
            <person name="Ovrebo C."/>
            <person name="Racz N."/>
            <person name="Riley R."/>
            <person name="Savchenko A."/>
            <person name="Shiryaev A."/>
            <person name="Soop K."/>
            <person name="Spirin V."/>
            <person name="Szebenyi C."/>
            <person name="Tomsovsky M."/>
            <person name="Tulloss R.E."/>
            <person name="Uehling J."/>
            <person name="Grigoriev I.V."/>
            <person name="Vagvolgyi C."/>
            <person name="Papp T."/>
            <person name="Martin F.M."/>
            <person name="Miettinen O."/>
            <person name="Hibbett D.S."/>
            <person name="Nagy L.G."/>
        </authorList>
    </citation>
    <scope>NUCLEOTIDE SEQUENCE [LARGE SCALE GENOMIC DNA]</scope>
    <source>
        <strain evidence="2 3">CBS 121175</strain>
    </source>
</reference>
<dbReference type="OrthoDB" id="3352408at2759"/>
<dbReference type="GO" id="GO:0000166">
    <property type="term" value="F:nucleotide binding"/>
    <property type="evidence" value="ECO:0007669"/>
    <property type="project" value="InterPro"/>
</dbReference>
<evidence type="ECO:0000313" key="3">
    <source>
        <dbReference type="Proteomes" id="UP000307440"/>
    </source>
</evidence>
<dbReference type="Gene3D" id="3.40.1110.10">
    <property type="entry name" value="Calcium-transporting ATPase, cytoplasmic domain N"/>
    <property type="match status" value="1"/>
</dbReference>
<keyword evidence="3" id="KW-1185">Reference proteome</keyword>
<protein>
    <submittedName>
        <fullName evidence="2">Uncharacterized protein</fullName>
    </submittedName>
</protein>
<evidence type="ECO:0000256" key="1">
    <source>
        <dbReference type="SAM" id="MobiDB-lite"/>
    </source>
</evidence>
<feature type="compositionally biased region" description="Basic and acidic residues" evidence="1">
    <location>
        <begin position="103"/>
        <end position="113"/>
    </location>
</feature>
<sequence>MSDLRCICVKSLEEGHTQETHVRKEEKRGNLRLTDELSKRLSQIGMQMEERGVWSREIGECSILPSTYLCSSHHLHCFPMPKRGEAADGIAAKKRAKSRVRHSKEGKGARSDQEVYGEQFPSLRARRAVSKKKKEVAEGLGGGRANEDAVRWEIVEIRCERCSKRDSLCSMPHPYLLGPGPALVDKRCKPCQAARVKCRVNGSEKSGGGEDGDLEEEVVEIPQKMETGLSLQTGSPYPSASLSTTAHIMNATLTGARTPGAVSLRTPNRLMAVETIITPIQLPSSSLSLASTLPSPIPLAEMSTSTPTNPDQPVPATEVRARRRFLNELELLDALENQLVTENDLLCVQNNGLGEVVQYLCDSWRNMATHRVEVRRPTQHDGGLPGTNRLFHRVPVSFPLDCSNVSYAPGSIVCTPIDIIYDCSFALDQIRHDSLTDPNQFESGFSVYYPLWEAMMERMEADFVRSVAKIAVLQLAQGFSHCYDHALFPPSTKSFVVLAIAITFDLYCTFDLAGGFVLALHKAMGVFVKLLDGYRFYSKDASVILSRRCGHHLVIDLDGQNGLNEIQTLEIDEMAQQSISRTIIFYANQTLRAIVICYCDLPSWPPAGSHLNSSCQDLARDLTLIGITGIEDTLGVRESVGYLAMSLSKPIRITRFVTDVTLRSLYPQSAK</sequence>
<proteinExistence type="predicted"/>
<dbReference type="Pfam" id="PF13246">
    <property type="entry name" value="Cation_ATPase"/>
    <property type="match status" value="1"/>
</dbReference>
<organism evidence="2 3">
    <name type="scientific">Coprinopsis marcescibilis</name>
    <name type="common">Agaric fungus</name>
    <name type="synonym">Psathyrella marcescibilis</name>
    <dbReference type="NCBI Taxonomy" id="230819"/>
    <lineage>
        <taxon>Eukaryota</taxon>
        <taxon>Fungi</taxon>
        <taxon>Dikarya</taxon>
        <taxon>Basidiomycota</taxon>
        <taxon>Agaricomycotina</taxon>
        <taxon>Agaricomycetes</taxon>
        <taxon>Agaricomycetidae</taxon>
        <taxon>Agaricales</taxon>
        <taxon>Agaricineae</taxon>
        <taxon>Psathyrellaceae</taxon>
        <taxon>Coprinopsis</taxon>
    </lineage>
</organism>
<dbReference type="AlphaFoldDB" id="A0A5C3KDN5"/>
<dbReference type="EMBL" id="ML210435">
    <property type="protein sequence ID" value="TFK18068.1"/>
    <property type="molecule type" value="Genomic_DNA"/>
</dbReference>
<dbReference type="Proteomes" id="UP000307440">
    <property type="component" value="Unassembled WGS sequence"/>
</dbReference>
<feature type="region of interest" description="Disordered" evidence="1">
    <location>
        <begin position="95"/>
        <end position="115"/>
    </location>
</feature>
<evidence type="ECO:0000313" key="2">
    <source>
        <dbReference type="EMBL" id="TFK18068.1"/>
    </source>
</evidence>
<dbReference type="InterPro" id="IPR023299">
    <property type="entry name" value="ATPase_P-typ_cyto_dom_N"/>
</dbReference>
<accession>A0A5C3KDN5</accession>
<dbReference type="SUPFAM" id="SSF81660">
    <property type="entry name" value="Metal cation-transporting ATPase, ATP-binding domain N"/>
    <property type="match status" value="1"/>
</dbReference>
<gene>
    <name evidence="2" type="ORF">FA15DRAFT_731578</name>
</gene>
<name>A0A5C3KDN5_COPMA</name>